<comment type="caution">
    <text evidence="14">The sequence shown here is derived from an EMBL/GenBank/DDBJ whole genome shotgun (WGS) entry which is preliminary data.</text>
</comment>
<gene>
    <name evidence="12 14" type="primary">murA</name>
    <name evidence="14" type="ORF">IAB46_11700</name>
</gene>
<dbReference type="GO" id="GO:0005737">
    <property type="term" value="C:cytoplasm"/>
    <property type="evidence" value="ECO:0007669"/>
    <property type="project" value="UniProtKB-SubCell"/>
</dbReference>
<comment type="pathway">
    <text evidence="2 12">Cell wall biogenesis; peptidoglycan biosynthesis.</text>
</comment>
<dbReference type="NCBIfam" id="TIGR01072">
    <property type="entry name" value="murA"/>
    <property type="match status" value="1"/>
</dbReference>
<feature type="binding site" evidence="12">
    <location>
        <position position="305"/>
    </location>
    <ligand>
        <name>UDP-N-acetyl-alpha-D-glucosamine</name>
        <dbReference type="ChEBI" id="CHEBI:57705"/>
    </ligand>
</feature>
<dbReference type="NCBIfam" id="NF006873">
    <property type="entry name" value="PRK09369.1"/>
    <property type="match status" value="1"/>
</dbReference>
<comment type="similarity">
    <text evidence="10 12">Belongs to the EPSP synthase family. MurA subfamily.</text>
</comment>
<comment type="subcellular location">
    <subcellularLocation>
        <location evidence="1 12">Cytoplasm</location>
    </subcellularLocation>
</comment>
<feature type="binding site" evidence="12">
    <location>
        <begin position="22"/>
        <end position="23"/>
    </location>
    <ligand>
        <name>phosphoenolpyruvate</name>
        <dbReference type="ChEBI" id="CHEBI:58702"/>
    </ligand>
</feature>
<comment type="catalytic activity">
    <reaction evidence="11 12">
        <text>phosphoenolpyruvate + UDP-N-acetyl-alpha-D-glucosamine = UDP-N-acetyl-3-O-(1-carboxyvinyl)-alpha-D-glucosamine + phosphate</text>
        <dbReference type="Rhea" id="RHEA:18681"/>
        <dbReference type="ChEBI" id="CHEBI:43474"/>
        <dbReference type="ChEBI" id="CHEBI:57705"/>
        <dbReference type="ChEBI" id="CHEBI:58702"/>
        <dbReference type="ChEBI" id="CHEBI:68483"/>
        <dbReference type="EC" id="2.5.1.7"/>
    </reaction>
</comment>
<feature type="domain" description="Enolpyruvate transferase" evidence="13">
    <location>
        <begin position="7"/>
        <end position="404"/>
    </location>
</feature>
<dbReference type="Pfam" id="PF00275">
    <property type="entry name" value="EPSP_synthase"/>
    <property type="match status" value="1"/>
</dbReference>
<feature type="binding site" evidence="12">
    <location>
        <position position="92"/>
    </location>
    <ligand>
        <name>UDP-N-acetyl-alpha-D-glucosamine</name>
        <dbReference type="ChEBI" id="CHEBI:57705"/>
    </ligand>
</feature>
<reference evidence="14" key="1">
    <citation type="submission" date="2020-10" db="EMBL/GenBank/DDBJ databases">
        <authorList>
            <person name="Gilroy R."/>
        </authorList>
    </citation>
    <scope>NUCLEOTIDE SEQUENCE</scope>
    <source>
        <strain evidence="14">CHK178-757</strain>
    </source>
</reference>
<dbReference type="InterPro" id="IPR013792">
    <property type="entry name" value="RNA3'P_cycl/enolpyr_Trfase_a/b"/>
</dbReference>
<name>A0A9D1JRG9_9FIRM</name>
<keyword evidence="8 12" id="KW-0131">Cell cycle</keyword>
<reference evidence="14" key="2">
    <citation type="journal article" date="2021" name="PeerJ">
        <title>Extensive microbial diversity within the chicken gut microbiome revealed by metagenomics and culture.</title>
        <authorList>
            <person name="Gilroy R."/>
            <person name="Ravi A."/>
            <person name="Getino M."/>
            <person name="Pursley I."/>
            <person name="Horton D.L."/>
            <person name="Alikhan N.F."/>
            <person name="Baker D."/>
            <person name="Gharbi K."/>
            <person name="Hall N."/>
            <person name="Watson M."/>
            <person name="Adriaenssens E.M."/>
            <person name="Foster-Nyarko E."/>
            <person name="Jarju S."/>
            <person name="Secka A."/>
            <person name="Antonio M."/>
            <person name="Oren A."/>
            <person name="Chaudhuri R.R."/>
            <person name="La Ragione R."/>
            <person name="Hildebrand F."/>
            <person name="Pallen M.J."/>
        </authorList>
    </citation>
    <scope>NUCLEOTIDE SEQUENCE</scope>
    <source>
        <strain evidence="14">CHK178-757</strain>
    </source>
</reference>
<evidence type="ECO:0000256" key="2">
    <source>
        <dbReference type="ARBA" id="ARBA00004752"/>
    </source>
</evidence>
<evidence type="ECO:0000256" key="4">
    <source>
        <dbReference type="ARBA" id="ARBA00022618"/>
    </source>
</evidence>
<dbReference type="GO" id="GO:0071555">
    <property type="term" value="P:cell wall organization"/>
    <property type="evidence" value="ECO:0007669"/>
    <property type="project" value="UniProtKB-KW"/>
</dbReference>
<dbReference type="InterPro" id="IPR005750">
    <property type="entry name" value="UDP_GlcNAc_COvinyl_MurA"/>
</dbReference>
<dbReference type="PANTHER" id="PTHR43783">
    <property type="entry name" value="UDP-N-ACETYLGLUCOSAMINE 1-CARBOXYVINYLTRANSFERASE"/>
    <property type="match status" value="1"/>
</dbReference>
<organism evidence="14 15">
    <name type="scientific">Candidatus Scybalocola faecigallinarum</name>
    <dbReference type="NCBI Taxonomy" id="2840941"/>
    <lineage>
        <taxon>Bacteria</taxon>
        <taxon>Bacillati</taxon>
        <taxon>Bacillota</taxon>
        <taxon>Clostridia</taxon>
        <taxon>Lachnospirales</taxon>
        <taxon>Lachnospiraceae</taxon>
        <taxon>Lachnospiraceae incertae sedis</taxon>
        <taxon>Candidatus Scybalocola (ex Gilroy et al. 2021)</taxon>
    </lineage>
</organism>
<evidence type="ECO:0000256" key="6">
    <source>
        <dbReference type="ARBA" id="ARBA00022960"/>
    </source>
</evidence>
<keyword evidence="9 12" id="KW-0961">Cell wall biogenesis/degradation</keyword>
<dbReference type="PANTHER" id="PTHR43783:SF1">
    <property type="entry name" value="UDP-N-ACETYLGLUCOSAMINE 1-CARBOXYVINYLTRANSFERASE"/>
    <property type="match status" value="1"/>
</dbReference>
<dbReference type="InterPro" id="IPR036968">
    <property type="entry name" value="Enolpyruvate_Tfrase_sf"/>
</dbReference>
<dbReference type="GO" id="GO:0008360">
    <property type="term" value="P:regulation of cell shape"/>
    <property type="evidence" value="ECO:0007669"/>
    <property type="project" value="UniProtKB-KW"/>
</dbReference>
<dbReference type="AlphaFoldDB" id="A0A9D1JRG9"/>
<dbReference type="CDD" id="cd01555">
    <property type="entry name" value="UdpNAET"/>
    <property type="match status" value="1"/>
</dbReference>
<evidence type="ECO:0000256" key="10">
    <source>
        <dbReference type="ARBA" id="ARBA00038367"/>
    </source>
</evidence>
<dbReference type="GO" id="GO:0008760">
    <property type="term" value="F:UDP-N-acetylglucosamine 1-carboxyvinyltransferase activity"/>
    <property type="evidence" value="ECO:0007669"/>
    <property type="project" value="UniProtKB-UniRule"/>
</dbReference>
<protein>
    <recommendedName>
        <fullName evidence="12">UDP-N-acetylglucosamine 1-carboxyvinyltransferase</fullName>
        <ecNumber evidence="12">2.5.1.7</ecNumber>
    </recommendedName>
    <alternativeName>
        <fullName evidence="12">Enoylpyruvate transferase</fullName>
    </alternativeName>
    <alternativeName>
        <fullName evidence="12">UDP-N-acetylglucosamine enolpyruvyl transferase</fullName>
        <shortName evidence="12">EPT</shortName>
    </alternativeName>
</protein>
<feature type="active site" description="Proton donor" evidence="12">
    <location>
        <position position="116"/>
    </location>
</feature>
<keyword evidence="4 12" id="KW-0132">Cell division</keyword>
<dbReference type="Gene3D" id="3.65.10.10">
    <property type="entry name" value="Enolpyruvate transferase domain"/>
    <property type="match status" value="2"/>
</dbReference>
<evidence type="ECO:0000256" key="1">
    <source>
        <dbReference type="ARBA" id="ARBA00004496"/>
    </source>
</evidence>
<evidence type="ECO:0000256" key="7">
    <source>
        <dbReference type="ARBA" id="ARBA00022984"/>
    </source>
</evidence>
<dbReference type="SUPFAM" id="SSF55205">
    <property type="entry name" value="EPT/RTPC-like"/>
    <property type="match status" value="1"/>
</dbReference>
<feature type="modified residue" description="2-(S-cysteinyl)pyruvic acid O-phosphothioketal" evidence="12">
    <location>
        <position position="116"/>
    </location>
</feature>
<sequence length="416" mass="44437">MASFQIRGGCSLNGEVRIQGSKNAALPMLAACLLSRGETKLYNCPHITDVYNMIKILENMGCSTVFCGDCLTVDTSGNLSGVISMGDGASMRSSIMLMGAVLGRQKYVSLPWPGGCSIGKRPVDLHLKALEQMNVSIRSDHCGLECTTPYLQGKDICLPIPSVGATENVILAAVLARGTTTIHNAAKEPEIVDLCHFLNEMGAQIHGMGTHRITINGVKQLKSISYTVMPDRIVAGTYFAAAAATGGNILAYPVKEKDLRSVLDVFAAMGCGIIIRRDQLQLIAPPLLLPVESICTRPFPGFPTDMQSQLMACLTAARGTSVICENIFEDRFKIVPQLEKMGAKILVNENKAVIRGGCRLTGSCVSAQDLRGGAALVIAGLMAEGDTRVEGSGYIERGYEDICRDFSQLGAGICRL</sequence>
<evidence type="ECO:0000256" key="9">
    <source>
        <dbReference type="ARBA" id="ARBA00023316"/>
    </source>
</evidence>
<keyword evidence="6 12" id="KW-0133">Cell shape</keyword>
<accession>A0A9D1JRG9</accession>
<evidence type="ECO:0000313" key="15">
    <source>
        <dbReference type="Proteomes" id="UP000823927"/>
    </source>
</evidence>
<keyword evidence="12" id="KW-0670">Pyruvate</keyword>
<dbReference type="HAMAP" id="MF_00111">
    <property type="entry name" value="MurA"/>
    <property type="match status" value="1"/>
</dbReference>
<dbReference type="InterPro" id="IPR001986">
    <property type="entry name" value="Enolpyruvate_Tfrase_dom"/>
</dbReference>
<feature type="binding site" evidence="12">
    <location>
        <begin position="121"/>
        <end position="125"/>
    </location>
    <ligand>
        <name>UDP-N-acetyl-alpha-D-glucosamine</name>
        <dbReference type="ChEBI" id="CHEBI:57705"/>
    </ligand>
</feature>
<evidence type="ECO:0000256" key="8">
    <source>
        <dbReference type="ARBA" id="ARBA00023306"/>
    </source>
</evidence>
<evidence type="ECO:0000313" key="14">
    <source>
        <dbReference type="EMBL" id="HIS48193.1"/>
    </source>
</evidence>
<comment type="caution">
    <text evidence="12">Lacks conserved residue(s) required for the propagation of feature annotation.</text>
</comment>
<keyword evidence="3 12" id="KW-0963">Cytoplasm</keyword>
<dbReference type="GO" id="GO:0009252">
    <property type="term" value="P:peptidoglycan biosynthetic process"/>
    <property type="evidence" value="ECO:0007669"/>
    <property type="project" value="UniProtKB-UniRule"/>
</dbReference>
<dbReference type="EMBL" id="DVIT01000046">
    <property type="protein sequence ID" value="HIS48193.1"/>
    <property type="molecule type" value="Genomic_DNA"/>
</dbReference>
<dbReference type="Proteomes" id="UP000823927">
    <property type="component" value="Unassembled WGS sequence"/>
</dbReference>
<evidence type="ECO:0000256" key="3">
    <source>
        <dbReference type="ARBA" id="ARBA00022490"/>
    </source>
</evidence>
<dbReference type="GO" id="GO:0019277">
    <property type="term" value="P:UDP-N-acetylgalactosamine biosynthetic process"/>
    <property type="evidence" value="ECO:0007669"/>
    <property type="project" value="InterPro"/>
</dbReference>
<evidence type="ECO:0000256" key="12">
    <source>
        <dbReference type="HAMAP-Rule" id="MF_00111"/>
    </source>
</evidence>
<evidence type="ECO:0000259" key="13">
    <source>
        <dbReference type="Pfam" id="PF00275"/>
    </source>
</evidence>
<dbReference type="InterPro" id="IPR050068">
    <property type="entry name" value="MurA_subfamily"/>
</dbReference>
<keyword evidence="5 12" id="KW-0808">Transferase</keyword>
<dbReference type="EC" id="2.5.1.7" evidence="12"/>
<comment type="function">
    <text evidence="12">Cell wall formation. Adds enolpyruvyl to UDP-N-acetylglucosamine.</text>
</comment>
<feature type="binding site" evidence="12">
    <location>
        <position position="327"/>
    </location>
    <ligand>
        <name>UDP-N-acetyl-alpha-D-glucosamine</name>
        <dbReference type="ChEBI" id="CHEBI:57705"/>
    </ligand>
</feature>
<evidence type="ECO:0000256" key="5">
    <source>
        <dbReference type="ARBA" id="ARBA00022679"/>
    </source>
</evidence>
<dbReference type="GO" id="GO:0051301">
    <property type="term" value="P:cell division"/>
    <property type="evidence" value="ECO:0007669"/>
    <property type="project" value="UniProtKB-KW"/>
</dbReference>
<proteinExistence type="inferred from homology"/>
<keyword evidence="7 12" id="KW-0573">Peptidoglycan synthesis</keyword>
<evidence type="ECO:0000256" key="11">
    <source>
        <dbReference type="ARBA" id="ARBA00047527"/>
    </source>
</evidence>